<reference evidence="1 2" key="1">
    <citation type="submission" date="2019-06" db="EMBL/GenBank/DDBJ databases">
        <title>Genome Sequence of the Brown Rot Fungal Pathogen Monilinia fructicola.</title>
        <authorList>
            <person name="De Miccolis Angelini R.M."/>
            <person name="Landi L."/>
            <person name="Abate D."/>
            <person name="Pollastro S."/>
            <person name="Romanazzi G."/>
            <person name="Faretra F."/>
        </authorList>
    </citation>
    <scope>NUCLEOTIDE SEQUENCE [LARGE SCALE GENOMIC DNA]</scope>
    <source>
        <strain evidence="1 2">Mfrc123</strain>
    </source>
</reference>
<keyword evidence="2" id="KW-1185">Reference proteome</keyword>
<dbReference type="Proteomes" id="UP000322873">
    <property type="component" value="Unassembled WGS sequence"/>
</dbReference>
<dbReference type="AlphaFoldDB" id="A0A5M9K3V6"/>
<sequence>MVWPFKFSNPSPPWSTYVADQWRNFNTILSILTNNCGARSLYPSFTLIHDMFLTEFILTFDFHGSKFVELQHWENVENELLEFDAIRLFGFDGCALLGIYIRDLSFAQRGEVICEPTRGSTPKIGRSSSD</sequence>
<evidence type="ECO:0000313" key="2">
    <source>
        <dbReference type="Proteomes" id="UP000322873"/>
    </source>
</evidence>
<name>A0A5M9K3V6_MONFR</name>
<dbReference type="EMBL" id="VICG01000002">
    <property type="protein sequence ID" value="KAA8575443.1"/>
    <property type="molecule type" value="Genomic_DNA"/>
</dbReference>
<accession>A0A5M9K3V6</accession>
<protein>
    <submittedName>
        <fullName evidence="1">Uncharacterized protein</fullName>
    </submittedName>
</protein>
<proteinExistence type="predicted"/>
<gene>
    <name evidence="1" type="ORF">EYC84_004602</name>
</gene>
<comment type="caution">
    <text evidence="1">The sequence shown here is derived from an EMBL/GenBank/DDBJ whole genome shotgun (WGS) entry which is preliminary data.</text>
</comment>
<organism evidence="1 2">
    <name type="scientific">Monilinia fructicola</name>
    <name type="common">Brown rot fungus</name>
    <name type="synonym">Ciboria fructicola</name>
    <dbReference type="NCBI Taxonomy" id="38448"/>
    <lineage>
        <taxon>Eukaryota</taxon>
        <taxon>Fungi</taxon>
        <taxon>Dikarya</taxon>
        <taxon>Ascomycota</taxon>
        <taxon>Pezizomycotina</taxon>
        <taxon>Leotiomycetes</taxon>
        <taxon>Helotiales</taxon>
        <taxon>Sclerotiniaceae</taxon>
        <taxon>Monilinia</taxon>
    </lineage>
</organism>
<evidence type="ECO:0000313" key="1">
    <source>
        <dbReference type="EMBL" id="KAA8575443.1"/>
    </source>
</evidence>